<evidence type="ECO:0000313" key="1">
    <source>
        <dbReference type="Proteomes" id="UP000093561"/>
    </source>
</evidence>
<evidence type="ECO:0000313" key="2">
    <source>
        <dbReference type="WBParaSite" id="mrna-Wban_02682"/>
    </source>
</evidence>
<reference evidence="2" key="3">
    <citation type="submission" date="2024-02" db="UniProtKB">
        <authorList>
            <consortium name="WormBaseParasite"/>
        </authorList>
    </citation>
    <scope>IDENTIFICATION</scope>
    <source>
        <strain evidence="2">pt0022</strain>
    </source>
</reference>
<dbReference type="Proteomes" id="UP000093561">
    <property type="component" value="Unassembled WGS sequence"/>
</dbReference>
<name>A0AAF5PM46_WUCBA</name>
<dbReference type="AlphaFoldDB" id="A0AAF5PM46"/>
<dbReference type="WBParaSite" id="mrna-Wban_02682">
    <property type="protein sequence ID" value="mrna-Wban_02682"/>
    <property type="gene ID" value="Wban_02682"/>
</dbReference>
<proteinExistence type="predicted"/>
<protein>
    <submittedName>
        <fullName evidence="2">Uncharacterized protein</fullName>
    </submittedName>
</protein>
<organism evidence="1 2">
    <name type="scientific">Wuchereria bancrofti</name>
    <dbReference type="NCBI Taxonomy" id="6293"/>
    <lineage>
        <taxon>Eukaryota</taxon>
        <taxon>Metazoa</taxon>
        <taxon>Ecdysozoa</taxon>
        <taxon>Nematoda</taxon>
        <taxon>Chromadorea</taxon>
        <taxon>Rhabditida</taxon>
        <taxon>Spirurina</taxon>
        <taxon>Spiruromorpha</taxon>
        <taxon>Filarioidea</taxon>
        <taxon>Onchocercidae</taxon>
        <taxon>Wuchereria</taxon>
    </lineage>
</organism>
<reference evidence="1" key="1">
    <citation type="submission" date="2015-03" db="EMBL/GenBank/DDBJ databases">
        <title>Wuchereria bancrofti Genome Sequencing Papua New Guinea Strain.</title>
        <authorList>
            <person name="Small S.T."/>
            <person name="Serre D."/>
            <person name="Zimmerman P.A."/>
        </authorList>
    </citation>
    <scope>NUCLEOTIDE SEQUENCE [LARGE SCALE GENOMIC DNA]</scope>
    <source>
        <strain evidence="1">pt0022</strain>
    </source>
</reference>
<accession>A0AAF5PM46</accession>
<reference evidence="1" key="2">
    <citation type="journal article" date="2016" name="Mol. Ecol.">
        <title>Population genomics of the filarial nematode parasite Wuchereria bancrofti from mosquitoes.</title>
        <authorList>
            <person name="Small S.T."/>
            <person name="Reimer L.J."/>
            <person name="Tisch D.J."/>
            <person name="King C.L."/>
            <person name="Christensen B.M."/>
            <person name="Siba P.M."/>
            <person name="Kazura J.W."/>
            <person name="Serre D."/>
            <person name="Zimmerman P.A."/>
        </authorList>
    </citation>
    <scope>NUCLEOTIDE SEQUENCE</scope>
    <source>
        <strain evidence="1">pt0022</strain>
    </source>
</reference>
<sequence length="99" mass="11280">MGEKRKSNLMVVFRACTVQLLSKLTESNIRSLENRNEPIQIKCPSCNAQIITDVRNRWHCFSCISRRPIHFCPACDNVISKQYLIAVIKKNSTANISGK</sequence>